<dbReference type="STRING" id="1121326.CLMAG_20970"/>
<sequence length="458" mass="50020">MNQKYYDIVIIGGGPAGMAAAVAAKKAGIESVVVLEQQSFLGGVLPQCIHDGFGLHIFGKNMTGPEYAAYYRRLFSDMNIENYVSTTVMAINDKKEITCVGKTLGAVTIKAGTIILAMGCKERSRGALRIPGTRPSGVYTAGAAQHMINIQNYLPGKSVVILGMGDIGLIMARRLTLEGSKVKMVLGLEANGLQRNMVQCIRDFDIPLKCGYAVTSLHGVKRLKGVTIAQIDPNGNTRKDTKKYIPCDTLLLAAGLLPESEIAKKAGIKINEINAGILTDSKGCTNVDGIFACGNVTKVHDLVDFVTFEGEKTGLSAAKYIKRRNGEEAFNIEESNKKYEKINSDRKGDPNLPDDIEKEKYRICILCPNGCLLKGELNKSWTISGYQCERGKEYGLQEIQNPMRVLTTTVKVKGQGRVLLPVKTDGAIPKEKLHAVMKSCRKITIENPLRLEVLLYQM</sequence>
<dbReference type="InterPro" id="IPR051691">
    <property type="entry name" value="Metab_Enz_Cyan_OpOx_G3PDH"/>
</dbReference>
<dbReference type="Proteomes" id="UP000076603">
    <property type="component" value="Unassembled WGS sequence"/>
</dbReference>
<dbReference type="EC" id="1.8.1.-" evidence="3"/>
<dbReference type="SUPFAM" id="SSF160148">
    <property type="entry name" value="CPE0013-like"/>
    <property type="match status" value="1"/>
</dbReference>
<feature type="domain" description="FAD/NAD(P)-binding" evidence="2">
    <location>
        <begin position="6"/>
        <end position="299"/>
    </location>
</feature>
<evidence type="ECO:0000259" key="2">
    <source>
        <dbReference type="Pfam" id="PF07992"/>
    </source>
</evidence>
<dbReference type="Pfam" id="PF07892">
    <property type="entry name" value="DUF1667"/>
    <property type="match status" value="1"/>
</dbReference>
<dbReference type="PATRIC" id="fig|1121326.3.peg.2088"/>
<reference evidence="3 4" key="1">
    <citation type="submission" date="2016-04" db="EMBL/GenBank/DDBJ databases">
        <title>Genome sequence of Clostridium magnum DSM 2767.</title>
        <authorList>
            <person name="Poehlein A."/>
            <person name="Uhlig R."/>
            <person name="Fischer R."/>
            <person name="Bahl H."/>
            <person name="Daniel R."/>
        </authorList>
    </citation>
    <scope>NUCLEOTIDE SEQUENCE [LARGE SCALE GENOMIC DNA]</scope>
    <source>
        <strain evidence="3 4">DSM 2767</strain>
    </source>
</reference>
<dbReference type="SUPFAM" id="SSF51905">
    <property type="entry name" value="FAD/NAD(P)-binding domain"/>
    <property type="match status" value="1"/>
</dbReference>
<dbReference type="InterPro" id="IPR036593">
    <property type="entry name" value="CPE0013-like_sf"/>
</dbReference>
<organism evidence="3 4">
    <name type="scientific">Clostridium magnum DSM 2767</name>
    <dbReference type="NCBI Taxonomy" id="1121326"/>
    <lineage>
        <taxon>Bacteria</taxon>
        <taxon>Bacillati</taxon>
        <taxon>Bacillota</taxon>
        <taxon>Clostridia</taxon>
        <taxon>Eubacteriales</taxon>
        <taxon>Clostridiaceae</taxon>
        <taxon>Clostridium</taxon>
    </lineage>
</organism>
<evidence type="ECO:0000256" key="1">
    <source>
        <dbReference type="ARBA" id="ARBA00023002"/>
    </source>
</evidence>
<dbReference type="PANTHER" id="PTHR42949">
    <property type="entry name" value="ANAEROBIC GLYCEROL-3-PHOSPHATE DEHYDROGENASE SUBUNIT B"/>
    <property type="match status" value="1"/>
</dbReference>
<dbReference type="GO" id="GO:0016491">
    <property type="term" value="F:oxidoreductase activity"/>
    <property type="evidence" value="ECO:0007669"/>
    <property type="project" value="UniProtKB-KW"/>
</dbReference>
<name>A0A161WYV5_9CLOT</name>
<evidence type="ECO:0000313" key="4">
    <source>
        <dbReference type="Proteomes" id="UP000076603"/>
    </source>
</evidence>
<comment type="caution">
    <text evidence="3">The sequence shown here is derived from an EMBL/GenBank/DDBJ whole genome shotgun (WGS) entry which is preliminary data.</text>
</comment>
<dbReference type="PANTHER" id="PTHR42949:SF3">
    <property type="entry name" value="ANAEROBIC GLYCEROL-3-PHOSPHATE DEHYDROGENASE SUBUNIT B"/>
    <property type="match status" value="1"/>
</dbReference>
<keyword evidence="1 3" id="KW-0560">Oxidoreductase</keyword>
<accession>A0A161WYV5</accession>
<dbReference type="Gene3D" id="3.50.50.60">
    <property type="entry name" value="FAD/NAD(P)-binding domain"/>
    <property type="match status" value="2"/>
</dbReference>
<dbReference type="PRINTS" id="PR00411">
    <property type="entry name" value="PNDRDTASEI"/>
</dbReference>
<dbReference type="PRINTS" id="PR00368">
    <property type="entry name" value="FADPNR"/>
</dbReference>
<dbReference type="InterPro" id="IPR036188">
    <property type="entry name" value="FAD/NAD-bd_sf"/>
</dbReference>
<dbReference type="InterPro" id="IPR012460">
    <property type="entry name" value="DUF1667"/>
</dbReference>
<proteinExistence type="predicted"/>
<keyword evidence="4" id="KW-1185">Reference proteome</keyword>
<dbReference type="InterPro" id="IPR023753">
    <property type="entry name" value="FAD/NAD-binding_dom"/>
</dbReference>
<evidence type="ECO:0000313" key="3">
    <source>
        <dbReference type="EMBL" id="KZL92288.1"/>
    </source>
</evidence>
<dbReference type="RefSeq" id="WP_066621659.1">
    <property type="nucleotide sequence ID" value="NZ_LWAE01000002.1"/>
</dbReference>
<dbReference type="EMBL" id="LWAE01000002">
    <property type="protein sequence ID" value="KZL92288.1"/>
    <property type="molecule type" value="Genomic_DNA"/>
</dbReference>
<dbReference type="OrthoDB" id="9776839at2"/>
<dbReference type="Gene3D" id="3.10.530.10">
    <property type="entry name" value="CPE0013-like"/>
    <property type="match status" value="1"/>
</dbReference>
<gene>
    <name evidence="3" type="primary">ahpF</name>
    <name evidence="3" type="ORF">CLMAG_20970</name>
</gene>
<dbReference type="Pfam" id="PF07992">
    <property type="entry name" value="Pyr_redox_2"/>
    <property type="match status" value="1"/>
</dbReference>
<dbReference type="AlphaFoldDB" id="A0A161WYV5"/>
<protein>
    <submittedName>
        <fullName evidence="3">Alkyl hydroperoxide reductase subunit F</fullName>
        <ecNumber evidence="3">1.8.1.-</ecNumber>
    </submittedName>
</protein>